<keyword evidence="7" id="KW-1185">Reference proteome</keyword>
<dbReference type="SUPFAM" id="SSF69304">
    <property type="entry name" value="Tricorn protease N-terminal domain"/>
    <property type="match status" value="1"/>
</dbReference>
<dbReference type="AlphaFoldDB" id="A0A3L8PHQ2"/>
<keyword evidence="2" id="KW-0732">Signal</keyword>
<dbReference type="InterPro" id="IPR018910">
    <property type="entry name" value="LpqB_C"/>
</dbReference>
<evidence type="ECO:0008006" key="8">
    <source>
        <dbReference type="Google" id="ProtNLM"/>
    </source>
</evidence>
<dbReference type="Pfam" id="PF10646">
    <property type="entry name" value="Germane"/>
    <property type="match status" value="1"/>
</dbReference>
<feature type="domain" description="GerMN" evidence="3">
    <location>
        <begin position="173"/>
        <end position="277"/>
    </location>
</feature>
<evidence type="ECO:0000313" key="6">
    <source>
        <dbReference type="EMBL" id="RLV54805.1"/>
    </source>
</evidence>
<feature type="domain" description="Lipoprotein LpqB C-terminal" evidence="4">
    <location>
        <begin position="315"/>
        <end position="549"/>
    </location>
</feature>
<sequence length="557" mass="59567">MRRAVVGLLTALVLAACASIPASGPVTEVEDDRGLGESTARYTPAGPAPGATPDQIVRGFLEAMLAYPVSSQIASEYLTPEAAREWRPSESTTVYTDVRFGQSAPEGFSRQIRVGWRATARLDEQGHYTPMNERVEQQWRLERVEGQWRIAEAPDGMLVTDEYFEDYFRPFDVYFLDQTASHVVPDPVFRVVGDQLPTALLASVAEGPERARAASTRSEVPAAERLRGSVPIDAQRVADVEFTVPLRDLPNDERERLAAQIVWTLNGAPGVGAVRISGSDGVLAIGGEVVQDTAAYASFAPVSSDGRIAAVVDERLRRLDADTQRAVPGVSVVGEVAGVASNQTVVATVGPDRSTLTVREEGEPTELTGQAFLDPFVDRDGTTWAVDGEAVRVVSDGDVRAIDASVLAGVALTSFAVSPDAARYAVTARTTEGTEQLLVGPVLREDGAVERLGTPMRVPTASLAAMRSVTWVTGTRLALLAEGSAGEQVYSVRIDGSDLRPSLPGLTTLLPRIEPVSLAVGLGEEPRLYVLDVEGRVRLLSPRGWERVDAESVTAIG</sequence>
<evidence type="ECO:0000313" key="7">
    <source>
        <dbReference type="Proteomes" id="UP000282515"/>
    </source>
</evidence>
<evidence type="ECO:0000256" key="1">
    <source>
        <dbReference type="SAM" id="MobiDB-lite"/>
    </source>
</evidence>
<feature type="domain" description="Lipoprotein LpqB N-terminal" evidence="5">
    <location>
        <begin position="46"/>
        <end position="164"/>
    </location>
</feature>
<reference evidence="6 7" key="1">
    <citation type="submission" date="2018-10" db="EMBL/GenBank/DDBJ databases">
        <title>Aeromicrobium sp. 9W16Y-2 whole genome shotgun sequence.</title>
        <authorList>
            <person name="Li F."/>
        </authorList>
    </citation>
    <scope>NUCLEOTIDE SEQUENCE [LARGE SCALE GENOMIC DNA]</scope>
    <source>
        <strain evidence="6 7">9W16Y-2</strain>
    </source>
</reference>
<dbReference type="PROSITE" id="PS51257">
    <property type="entry name" value="PROKAR_LIPOPROTEIN"/>
    <property type="match status" value="1"/>
</dbReference>
<dbReference type="EMBL" id="RDBF01000013">
    <property type="protein sequence ID" value="RLV54805.1"/>
    <property type="molecule type" value="Genomic_DNA"/>
</dbReference>
<evidence type="ECO:0000259" key="3">
    <source>
        <dbReference type="Pfam" id="PF10646"/>
    </source>
</evidence>
<organism evidence="6 7">
    <name type="scientific">Aeromicrobium phragmitis</name>
    <dbReference type="NCBI Taxonomy" id="2478914"/>
    <lineage>
        <taxon>Bacteria</taxon>
        <taxon>Bacillati</taxon>
        <taxon>Actinomycetota</taxon>
        <taxon>Actinomycetes</taxon>
        <taxon>Propionibacteriales</taxon>
        <taxon>Nocardioidaceae</taxon>
        <taxon>Aeromicrobium</taxon>
    </lineage>
</organism>
<dbReference type="OrthoDB" id="3226781at2"/>
<feature type="signal peptide" evidence="2">
    <location>
        <begin position="1"/>
        <end position="18"/>
    </location>
</feature>
<dbReference type="InterPro" id="IPR019606">
    <property type="entry name" value="GerMN"/>
</dbReference>
<dbReference type="Pfam" id="PF25976">
    <property type="entry name" value="LpqB_N"/>
    <property type="match status" value="1"/>
</dbReference>
<protein>
    <recommendedName>
        <fullName evidence="8">GerMN domain-containing protein</fullName>
    </recommendedName>
</protein>
<comment type="caution">
    <text evidence="6">The sequence shown here is derived from an EMBL/GenBank/DDBJ whole genome shotgun (WGS) entry which is preliminary data.</text>
</comment>
<evidence type="ECO:0000259" key="4">
    <source>
        <dbReference type="Pfam" id="PF10647"/>
    </source>
</evidence>
<evidence type="ECO:0000256" key="2">
    <source>
        <dbReference type="SAM" id="SignalP"/>
    </source>
</evidence>
<dbReference type="RefSeq" id="WP_121795301.1">
    <property type="nucleotide sequence ID" value="NZ_RDBF01000013.1"/>
</dbReference>
<feature type="chain" id="PRO_5039105746" description="GerMN domain-containing protein" evidence="2">
    <location>
        <begin position="19"/>
        <end position="557"/>
    </location>
</feature>
<dbReference type="Pfam" id="PF10647">
    <property type="entry name" value="Gmad1"/>
    <property type="match status" value="1"/>
</dbReference>
<gene>
    <name evidence="6" type="ORF">D9V41_14520</name>
</gene>
<feature type="region of interest" description="Disordered" evidence="1">
    <location>
        <begin position="24"/>
        <end position="51"/>
    </location>
</feature>
<accession>A0A3L8PHQ2</accession>
<evidence type="ECO:0000259" key="5">
    <source>
        <dbReference type="Pfam" id="PF25976"/>
    </source>
</evidence>
<dbReference type="InterPro" id="IPR059026">
    <property type="entry name" value="LpqB_N"/>
</dbReference>
<name>A0A3L8PHQ2_9ACTN</name>
<dbReference type="Proteomes" id="UP000282515">
    <property type="component" value="Unassembled WGS sequence"/>
</dbReference>
<proteinExistence type="predicted"/>